<dbReference type="InterPro" id="IPR001611">
    <property type="entry name" value="Leu-rich_rpt"/>
</dbReference>
<reference evidence="12" key="3">
    <citation type="submission" date="2025-09" db="UniProtKB">
        <authorList>
            <consortium name="Ensembl"/>
        </authorList>
    </citation>
    <scope>IDENTIFICATION</scope>
</reference>
<keyword evidence="13" id="KW-1185">Reference proteome</keyword>
<evidence type="ECO:0000256" key="8">
    <source>
        <dbReference type="ARBA" id="ARBA00023136"/>
    </source>
</evidence>
<dbReference type="PANTHER" id="PTHR45773">
    <property type="entry name" value="SLIT AND NTRK-LIKE PROTEIN 4-RELATED"/>
    <property type="match status" value="1"/>
</dbReference>
<dbReference type="SMART" id="SM00369">
    <property type="entry name" value="LRR_TYP"/>
    <property type="match status" value="4"/>
</dbReference>
<dbReference type="InterPro" id="IPR003591">
    <property type="entry name" value="Leu-rich_rpt_typical-subtyp"/>
</dbReference>
<reference evidence="12" key="2">
    <citation type="submission" date="2025-08" db="UniProtKB">
        <authorList>
            <consortium name="Ensembl"/>
        </authorList>
    </citation>
    <scope>IDENTIFICATION</scope>
</reference>
<dbReference type="Proteomes" id="UP000694395">
    <property type="component" value="Chromosome 3"/>
</dbReference>
<dbReference type="Ensembl" id="ENSOMYT00000057283.2">
    <property type="protein sequence ID" value="ENSOMYP00000052670.2"/>
    <property type="gene ID" value="ENSOMYG00000023622.2"/>
</dbReference>
<accession>A0A8C7RJV6</accession>
<keyword evidence="5 10" id="KW-0732">Signal</keyword>
<comment type="subcellular location">
    <subcellularLocation>
        <location evidence="1">Membrane</location>
        <topology evidence="1">Single-pass type I membrane protein</topology>
    </subcellularLocation>
</comment>
<feature type="domain" description="LRRCT" evidence="11">
    <location>
        <begin position="190"/>
        <end position="241"/>
    </location>
</feature>
<keyword evidence="6" id="KW-0677">Repeat</keyword>
<organism evidence="12 13">
    <name type="scientific">Oncorhynchus mykiss</name>
    <name type="common">Rainbow trout</name>
    <name type="synonym">Salmo gairdneri</name>
    <dbReference type="NCBI Taxonomy" id="8022"/>
    <lineage>
        <taxon>Eukaryota</taxon>
        <taxon>Metazoa</taxon>
        <taxon>Chordata</taxon>
        <taxon>Craniata</taxon>
        <taxon>Vertebrata</taxon>
        <taxon>Euteleostomi</taxon>
        <taxon>Actinopterygii</taxon>
        <taxon>Neopterygii</taxon>
        <taxon>Teleostei</taxon>
        <taxon>Protacanthopterygii</taxon>
        <taxon>Salmoniformes</taxon>
        <taxon>Salmonidae</taxon>
        <taxon>Salmoninae</taxon>
        <taxon>Oncorhynchus</taxon>
    </lineage>
</organism>
<dbReference type="InterPro" id="IPR032675">
    <property type="entry name" value="LRR_dom_sf"/>
</dbReference>
<dbReference type="GO" id="GO:0016020">
    <property type="term" value="C:membrane"/>
    <property type="evidence" value="ECO:0007669"/>
    <property type="project" value="UniProtKB-SubCell"/>
</dbReference>
<evidence type="ECO:0000313" key="13">
    <source>
        <dbReference type="Proteomes" id="UP000694395"/>
    </source>
</evidence>
<dbReference type="Pfam" id="PF13855">
    <property type="entry name" value="LRR_8"/>
    <property type="match status" value="1"/>
</dbReference>
<name>A0A8C7RJV6_ONCMY</name>
<dbReference type="GO" id="GO:0007409">
    <property type="term" value="P:axonogenesis"/>
    <property type="evidence" value="ECO:0007669"/>
    <property type="project" value="TreeGrafter"/>
</dbReference>
<keyword evidence="3" id="KW-0433">Leucine-rich repeat</keyword>
<comment type="similarity">
    <text evidence="2">Belongs to the SLITRK family.</text>
</comment>
<dbReference type="GeneTree" id="ENSGT00940000161826"/>
<dbReference type="InterPro" id="IPR025875">
    <property type="entry name" value="Leu-rich_rpt_4"/>
</dbReference>
<evidence type="ECO:0000256" key="5">
    <source>
        <dbReference type="ARBA" id="ARBA00022729"/>
    </source>
</evidence>
<dbReference type="SMART" id="SM00082">
    <property type="entry name" value="LRRCT"/>
    <property type="match status" value="1"/>
</dbReference>
<evidence type="ECO:0000259" key="11">
    <source>
        <dbReference type="SMART" id="SM00082"/>
    </source>
</evidence>
<evidence type="ECO:0000256" key="1">
    <source>
        <dbReference type="ARBA" id="ARBA00004479"/>
    </source>
</evidence>
<dbReference type="AlphaFoldDB" id="A0A8C7RJV6"/>
<feature type="chain" id="PRO_5035432582" description="LRRCT domain-containing protein" evidence="10">
    <location>
        <begin position="35"/>
        <end position="352"/>
    </location>
</feature>
<feature type="signal peptide" evidence="10">
    <location>
        <begin position="1"/>
        <end position="34"/>
    </location>
</feature>
<dbReference type="Pfam" id="PF12799">
    <property type="entry name" value="LRR_4"/>
    <property type="match status" value="1"/>
</dbReference>
<evidence type="ECO:0000313" key="12">
    <source>
        <dbReference type="Ensembl" id="ENSOMYP00000052670.2"/>
    </source>
</evidence>
<sequence length="352" mass="39610">MNNRKCLIHGIFLFLRRWAKVVFSLALDNVRVSSYDFSKDPENVEDIKNAFLHYPNLTRLDLGSNSISSIHRGSFYSLSGLTELNLENNKVSSLERQTFSGVTSILSLHGNQLCDVKQGTVDGLIHLTRLRISGNALTVLHRGLFVGLRSLETLYLENNQITSIDNLISTIEDSALESRLQLSFFSLDDNPWDCDCRILCLKRWFEKSSNRRLSVSVRCSQPETRRGQYLGAISSALIQSNNSMCSDALPHVNSGAIAFASNTWLSELNIEEIQTHKTATPVVIIKNLSGPEPHTIILYFIATNTLVIIVVLILFGIYSLHTEETLEQYSADVLSEQKYLLCYVCWDTNVLS</sequence>
<evidence type="ECO:0000256" key="9">
    <source>
        <dbReference type="SAM" id="Phobius"/>
    </source>
</evidence>
<dbReference type="Gene3D" id="3.80.10.10">
    <property type="entry name" value="Ribonuclease Inhibitor"/>
    <property type="match status" value="2"/>
</dbReference>
<feature type="transmembrane region" description="Helical" evidence="9">
    <location>
        <begin position="296"/>
        <end position="320"/>
    </location>
</feature>
<evidence type="ECO:0000256" key="10">
    <source>
        <dbReference type="SAM" id="SignalP"/>
    </source>
</evidence>
<evidence type="ECO:0000256" key="3">
    <source>
        <dbReference type="ARBA" id="ARBA00022614"/>
    </source>
</evidence>
<dbReference type="InterPro" id="IPR000483">
    <property type="entry name" value="Cys-rich_flank_reg_C"/>
</dbReference>
<proteinExistence type="inferred from homology"/>
<dbReference type="GO" id="GO:0051965">
    <property type="term" value="P:positive regulation of synapse assembly"/>
    <property type="evidence" value="ECO:0007669"/>
    <property type="project" value="TreeGrafter"/>
</dbReference>
<evidence type="ECO:0000256" key="2">
    <source>
        <dbReference type="ARBA" id="ARBA00010439"/>
    </source>
</evidence>
<evidence type="ECO:0000256" key="7">
    <source>
        <dbReference type="ARBA" id="ARBA00022989"/>
    </source>
</evidence>
<reference evidence="12" key="1">
    <citation type="submission" date="2020-07" db="EMBL/GenBank/DDBJ databases">
        <title>A long reads based de novo assembly of the rainbow trout Arlee double haploid line genome.</title>
        <authorList>
            <person name="Gao G."/>
            <person name="Palti Y."/>
        </authorList>
    </citation>
    <scope>NUCLEOTIDE SEQUENCE [LARGE SCALE GENOMIC DNA]</scope>
</reference>
<dbReference type="PANTHER" id="PTHR45773:SF10">
    <property type="match status" value="1"/>
</dbReference>
<evidence type="ECO:0000256" key="4">
    <source>
        <dbReference type="ARBA" id="ARBA00022692"/>
    </source>
</evidence>
<protein>
    <recommendedName>
        <fullName evidence="11">LRRCT domain-containing protein</fullName>
    </recommendedName>
</protein>
<dbReference type="PROSITE" id="PS51450">
    <property type="entry name" value="LRR"/>
    <property type="match status" value="2"/>
</dbReference>
<keyword evidence="8 9" id="KW-0472">Membrane</keyword>
<dbReference type="SUPFAM" id="SSF52058">
    <property type="entry name" value="L domain-like"/>
    <property type="match status" value="1"/>
</dbReference>
<evidence type="ECO:0000256" key="6">
    <source>
        <dbReference type="ARBA" id="ARBA00022737"/>
    </source>
</evidence>
<keyword evidence="7 9" id="KW-1133">Transmembrane helix</keyword>
<keyword evidence="4 9" id="KW-0812">Transmembrane</keyword>